<sequence>MNYTSSNESNEFIQQWIAEKLDAEAIKQKLTVQGFSEEDIVSHIRLFRKAVYEKKQSRGFIILGTGAFLGFISCVLTLTNPIPDLYNWILYGLTSVALSLIMWGLILILE</sequence>
<keyword evidence="1" id="KW-0812">Transmembrane</keyword>
<gene>
    <name evidence="2" type="ORF">I5907_11765</name>
</gene>
<evidence type="ECO:0000256" key="1">
    <source>
        <dbReference type="SAM" id="Phobius"/>
    </source>
</evidence>
<dbReference type="RefSeq" id="WP_196990908.1">
    <property type="nucleotide sequence ID" value="NZ_JADWYR010000001.1"/>
</dbReference>
<comment type="caution">
    <text evidence="2">The sequence shown here is derived from an EMBL/GenBank/DDBJ whole genome shotgun (WGS) entry which is preliminary data.</text>
</comment>
<keyword evidence="1" id="KW-0472">Membrane</keyword>
<protein>
    <recommendedName>
        <fullName evidence="4">DUF2157 domain-containing protein</fullName>
    </recommendedName>
</protein>
<keyword evidence="3" id="KW-1185">Reference proteome</keyword>
<dbReference type="AlphaFoldDB" id="A0A931GWX2"/>
<reference evidence="2" key="1">
    <citation type="submission" date="2020-11" db="EMBL/GenBank/DDBJ databases">
        <title>Bacterial whole genome sequence for Panacibacter sp. DH6.</title>
        <authorList>
            <person name="Le V."/>
            <person name="Ko S."/>
            <person name="Ahn C.-Y."/>
            <person name="Oh H.-M."/>
        </authorList>
    </citation>
    <scope>NUCLEOTIDE SEQUENCE</scope>
    <source>
        <strain evidence="2">DH6</strain>
    </source>
</reference>
<dbReference type="Proteomes" id="UP000628448">
    <property type="component" value="Unassembled WGS sequence"/>
</dbReference>
<feature type="transmembrane region" description="Helical" evidence="1">
    <location>
        <begin position="59"/>
        <end position="82"/>
    </location>
</feature>
<evidence type="ECO:0000313" key="2">
    <source>
        <dbReference type="EMBL" id="MBG9376918.1"/>
    </source>
</evidence>
<organism evidence="2 3">
    <name type="scientific">Panacibacter microcysteis</name>
    <dbReference type="NCBI Taxonomy" id="2793269"/>
    <lineage>
        <taxon>Bacteria</taxon>
        <taxon>Pseudomonadati</taxon>
        <taxon>Bacteroidota</taxon>
        <taxon>Chitinophagia</taxon>
        <taxon>Chitinophagales</taxon>
        <taxon>Chitinophagaceae</taxon>
        <taxon>Panacibacter</taxon>
    </lineage>
</organism>
<proteinExistence type="predicted"/>
<keyword evidence="1" id="KW-1133">Transmembrane helix</keyword>
<evidence type="ECO:0008006" key="4">
    <source>
        <dbReference type="Google" id="ProtNLM"/>
    </source>
</evidence>
<evidence type="ECO:0000313" key="3">
    <source>
        <dbReference type="Proteomes" id="UP000628448"/>
    </source>
</evidence>
<name>A0A931GWX2_9BACT</name>
<feature type="transmembrane region" description="Helical" evidence="1">
    <location>
        <begin position="88"/>
        <end position="109"/>
    </location>
</feature>
<accession>A0A931GWX2</accession>
<dbReference type="EMBL" id="JADWYR010000001">
    <property type="protein sequence ID" value="MBG9376918.1"/>
    <property type="molecule type" value="Genomic_DNA"/>
</dbReference>